<dbReference type="EMBL" id="MBTF01000009">
    <property type="protein sequence ID" value="OOQ60089.1"/>
    <property type="molecule type" value="Genomic_DNA"/>
</dbReference>
<reference evidence="2 3" key="1">
    <citation type="submission" date="2016-07" db="EMBL/GenBank/DDBJ databases">
        <title>Genomic analysis of zinc-resistant bacterium Mucilaginibacter pedocola TBZ30.</title>
        <authorList>
            <person name="Huang J."/>
            <person name="Tang J."/>
        </authorList>
    </citation>
    <scope>NUCLEOTIDE SEQUENCE [LARGE SCALE GENOMIC DNA]</scope>
    <source>
        <strain evidence="2 3">TBZ30</strain>
    </source>
</reference>
<dbReference type="AlphaFoldDB" id="A0A1S9PGL2"/>
<comment type="caution">
    <text evidence="2">The sequence shown here is derived from an EMBL/GenBank/DDBJ whole genome shotgun (WGS) entry which is preliminary data.</text>
</comment>
<feature type="transmembrane region" description="Helical" evidence="1">
    <location>
        <begin position="39"/>
        <end position="61"/>
    </location>
</feature>
<feature type="transmembrane region" description="Helical" evidence="1">
    <location>
        <begin position="200"/>
        <end position="219"/>
    </location>
</feature>
<feature type="transmembrane region" description="Helical" evidence="1">
    <location>
        <begin position="262"/>
        <end position="279"/>
    </location>
</feature>
<dbReference type="STRING" id="1792845.BC343_26550"/>
<keyword evidence="1" id="KW-1133">Transmembrane helix</keyword>
<feature type="transmembrane region" description="Helical" evidence="1">
    <location>
        <begin position="173"/>
        <end position="194"/>
    </location>
</feature>
<keyword evidence="1" id="KW-0472">Membrane</keyword>
<dbReference type="Proteomes" id="UP000189739">
    <property type="component" value="Unassembled WGS sequence"/>
</dbReference>
<name>A0A1S9PGL2_9SPHI</name>
<protein>
    <submittedName>
        <fullName evidence="2">Uncharacterized protein</fullName>
    </submittedName>
</protein>
<accession>A0A1S9PGL2</accession>
<sequence>MDKEYTLSKWWKFFYGLFSLALIGFGIFLLIKIGSNGNLAGGIVSGCVLITVGTTIGLYVIKRKVVMSTNAISVSGILGTREFFNSDVKGFRVEEKAILIYAVESDTRRIMINDYDAIGNSREMIGELEARYPDLNAIEYQASLTDILQSDEFGISEDERRDSLSSAGRLARFYNIFGLIVLIGSVFFIEAVIFSDLYSVMIIIYPLVGIVLMVAKKGLIKFATKRTSPIYSLYYSMFISCIFLVVKPLIKYNLIDLNTVWVPMGIIAGLFFGALYWKGKADAANAMKGQVIMMVFVALVFGVGFTTTINCMFDTAKPQTFTARIDDVYITRGKRTIYHVTLGPWGLVHESKSIQVPENVFYRMTVGNNAEIELRQGLLGMPWYQLKN</sequence>
<evidence type="ECO:0000256" key="1">
    <source>
        <dbReference type="SAM" id="Phobius"/>
    </source>
</evidence>
<keyword evidence="3" id="KW-1185">Reference proteome</keyword>
<evidence type="ECO:0000313" key="3">
    <source>
        <dbReference type="Proteomes" id="UP000189739"/>
    </source>
</evidence>
<feature type="transmembrane region" description="Helical" evidence="1">
    <location>
        <begin position="12"/>
        <end position="33"/>
    </location>
</feature>
<feature type="transmembrane region" description="Helical" evidence="1">
    <location>
        <begin position="231"/>
        <end position="250"/>
    </location>
</feature>
<evidence type="ECO:0000313" key="2">
    <source>
        <dbReference type="EMBL" id="OOQ60089.1"/>
    </source>
</evidence>
<proteinExistence type="predicted"/>
<feature type="transmembrane region" description="Helical" evidence="1">
    <location>
        <begin position="291"/>
        <end position="309"/>
    </location>
</feature>
<organism evidence="2 3">
    <name type="scientific">Mucilaginibacter pedocola</name>
    <dbReference type="NCBI Taxonomy" id="1792845"/>
    <lineage>
        <taxon>Bacteria</taxon>
        <taxon>Pseudomonadati</taxon>
        <taxon>Bacteroidota</taxon>
        <taxon>Sphingobacteriia</taxon>
        <taxon>Sphingobacteriales</taxon>
        <taxon>Sphingobacteriaceae</taxon>
        <taxon>Mucilaginibacter</taxon>
    </lineage>
</organism>
<keyword evidence="1" id="KW-0812">Transmembrane</keyword>
<gene>
    <name evidence="2" type="ORF">BC343_26550</name>
</gene>